<accession>A0A2M3YZF7</accession>
<keyword evidence="2" id="KW-0963">Cytoplasm</keyword>
<evidence type="ECO:0000259" key="5">
    <source>
        <dbReference type="SMART" id="SM00543"/>
    </source>
</evidence>
<sequence length="666" mass="74925">MESTSGCWQPQDDGGYEQMRAPKGCTLRVAAPEFIPKVKLTTDNTTYAQQQQPVYLHQQQHQPHQHQQQQQHYSQPMSSMGQPKPSPLQLRIEQAAAGETGGGGGGGGYAGASYDYAGGHLGGHGGGPHNNGPMSNGNDQMKPSALAARMNNLGLRDRQDTKQHEFNHHPQQHQPMHQQQQHLQHQQQRFQQYQPQQPHHHQGSQAHHHHNHHGHSQSMQQQQQQQQQMHQLQFGSTYGAGYSNAIHNQMNHPMFMAGGSGGGGGENRKHNAPGGQHRSRQQQHHHHHQHHHHQQQQQQQQHQHHHQQGPHHHHQSASSIGGAGGSGGGMMAGGMPMGGNSGGAEYVDDEQSSEHQSFALDYLTEVIAELYDNPGMFEDVKEKLSKMFSDFRNDRYVLSNAVEMIFEQSIKESNFRYMGARLCKLLDSLDENPESVLREMFQLKMEDQQNELKQMNHEQLKVRGTTLFLAELYMQFRNPHVQSNLTKDMAGRIFAAIEILLQKPGPENAKCVCQCLKLCGFELEQDCREDVLNILDKLRDLEKNVMHSVAPLISSVLKLHNNAWGRSEETVPVAPVPAVPDRMVGVMPLGADFSPVFYGPDGKVLSEEENSFLETNLHSAKKNAVFDDYEDDEDAYGVDDQDPEVQLAFENFVAETNRPNRQQHHH</sequence>
<feature type="compositionally biased region" description="Low complexity" evidence="4">
    <location>
        <begin position="172"/>
        <end position="197"/>
    </location>
</feature>
<dbReference type="GO" id="GO:0005737">
    <property type="term" value="C:cytoplasm"/>
    <property type="evidence" value="ECO:0007669"/>
    <property type="project" value="UniProtKB-SubCell"/>
</dbReference>
<dbReference type="GO" id="GO:0016301">
    <property type="term" value="F:kinase activity"/>
    <property type="evidence" value="ECO:0007669"/>
    <property type="project" value="UniProtKB-KW"/>
</dbReference>
<feature type="compositionally biased region" description="Low complexity" evidence="4">
    <location>
        <begin position="216"/>
        <end position="231"/>
    </location>
</feature>
<dbReference type="PANTHER" id="PTHR23254">
    <property type="entry name" value="EIF4G DOMAIN PROTEIN"/>
    <property type="match status" value="1"/>
</dbReference>
<feature type="region of interest" description="Disordered" evidence="4">
    <location>
        <begin position="55"/>
        <end position="87"/>
    </location>
</feature>
<evidence type="ECO:0000256" key="1">
    <source>
        <dbReference type="ARBA" id="ARBA00004496"/>
    </source>
</evidence>
<feature type="region of interest" description="Disordered" evidence="4">
    <location>
        <begin position="123"/>
        <end position="142"/>
    </location>
</feature>
<comment type="subcellular location">
    <subcellularLocation>
        <location evidence="1">Cytoplasm</location>
    </subcellularLocation>
</comment>
<keyword evidence="6" id="KW-0418">Kinase</keyword>
<feature type="region of interest" description="Disordered" evidence="4">
    <location>
        <begin position="163"/>
        <end position="231"/>
    </location>
</feature>
<evidence type="ECO:0000256" key="4">
    <source>
        <dbReference type="SAM" id="MobiDB-lite"/>
    </source>
</evidence>
<feature type="compositionally biased region" description="Low complexity" evidence="4">
    <location>
        <begin position="55"/>
        <end position="76"/>
    </location>
</feature>
<reference evidence="6" key="1">
    <citation type="submission" date="2018-01" db="EMBL/GenBank/DDBJ databases">
        <title>An insight into the sialome of Amazonian anophelines.</title>
        <authorList>
            <person name="Ribeiro J.M."/>
            <person name="Scarpassa V."/>
            <person name="Calvo E."/>
        </authorList>
    </citation>
    <scope>NUCLEOTIDE SEQUENCE</scope>
    <source>
        <tissue evidence="6">Salivary glands</tissue>
    </source>
</reference>
<proteinExistence type="predicted"/>
<feature type="compositionally biased region" description="Basic residues" evidence="4">
    <location>
        <begin position="302"/>
        <end position="315"/>
    </location>
</feature>
<feature type="compositionally biased region" description="Gly residues" evidence="4">
    <location>
        <begin position="321"/>
        <end position="342"/>
    </location>
</feature>
<protein>
    <submittedName>
        <fullName evidence="6">Putative cyclin-dependent serine/threonine-protein kinase</fullName>
    </submittedName>
</protein>
<evidence type="ECO:0000256" key="2">
    <source>
        <dbReference type="ARBA" id="ARBA00022490"/>
    </source>
</evidence>
<dbReference type="InterPro" id="IPR051367">
    <property type="entry name" value="mRNA_TranslReg/HistoneTransl"/>
</dbReference>
<feature type="domain" description="MIF4G" evidence="5">
    <location>
        <begin position="360"/>
        <end position="563"/>
    </location>
</feature>
<feature type="region of interest" description="Disordered" evidence="4">
    <location>
        <begin position="251"/>
        <end position="347"/>
    </location>
</feature>
<dbReference type="GO" id="GO:0008494">
    <property type="term" value="F:translation activator activity"/>
    <property type="evidence" value="ECO:0007669"/>
    <property type="project" value="TreeGrafter"/>
</dbReference>
<keyword evidence="6" id="KW-0808">Transferase</keyword>
<feature type="compositionally biased region" description="Basic residues" evidence="4">
    <location>
        <begin position="277"/>
        <end position="294"/>
    </location>
</feature>
<dbReference type="Gene3D" id="1.25.40.180">
    <property type="match status" value="1"/>
</dbReference>
<evidence type="ECO:0000256" key="3">
    <source>
        <dbReference type="ARBA" id="ARBA00022845"/>
    </source>
</evidence>
<dbReference type="AlphaFoldDB" id="A0A2M3YZF7"/>
<organism evidence="6">
    <name type="scientific">Anopheles braziliensis</name>
    <dbReference type="NCBI Taxonomy" id="58242"/>
    <lineage>
        <taxon>Eukaryota</taxon>
        <taxon>Metazoa</taxon>
        <taxon>Ecdysozoa</taxon>
        <taxon>Arthropoda</taxon>
        <taxon>Hexapoda</taxon>
        <taxon>Insecta</taxon>
        <taxon>Pterygota</taxon>
        <taxon>Neoptera</taxon>
        <taxon>Endopterygota</taxon>
        <taxon>Diptera</taxon>
        <taxon>Nematocera</taxon>
        <taxon>Culicoidea</taxon>
        <taxon>Culicidae</taxon>
        <taxon>Anophelinae</taxon>
        <taxon>Anopheles</taxon>
    </lineage>
</organism>
<dbReference type="EMBL" id="GGFM01000892">
    <property type="protein sequence ID" value="MBW21643.1"/>
    <property type="molecule type" value="Transcribed_RNA"/>
</dbReference>
<dbReference type="Pfam" id="PF02854">
    <property type="entry name" value="MIF4G"/>
    <property type="match status" value="1"/>
</dbReference>
<dbReference type="GO" id="GO:0003723">
    <property type="term" value="F:RNA binding"/>
    <property type="evidence" value="ECO:0007669"/>
    <property type="project" value="InterPro"/>
</dbReference>
<dbReference type="GO" id="GO:0006446">
    <property type="term" value="P:regulation of translational initiation"/>
    <property type="evidence" value="ECO:0007669"/>
    <property type="project" value="TreeGrafter"/>
</dbReference>
<dbReference type="SUPFAM" id="SSF48371">
    <property type="entry name" value="ARM repeat"/>
    <property type="match status" value="1"/>
</dbReference>
<keyword evidence="3" id="KW-0810">Translation regulation</keyword>
<feature type="compositionally biased region" description="Basic residues" evidence="4">
    <location>
        <begin position="198"/>
        <end position="215"/>
    </location>
</feature>
<dbReference type="PANTHER" id="PTHR23254:SF15">
    <property type="entry name" value="POLYADENYLATE-BINDING PROTEIN-INTERACTING PROTEIN 1"/>
    <property type="match status" value="1"/>
</dbReference>
<dbReference type="InterPro" id="IPR003890">
    <property type="entry name" value="MIF4G-like_typ-3"/>
</dbReference>
<dbReference type="SMART" id="SM00543">
    <property type="entry name" value="MIF4G"/>
    <property type="match status" value="1"/>
</dbReference>
<name>A0A2M3YZF7_9DIPT</name>
<dbReference type="InterPro" id="IPR016024">
    <property type="entry name" value="ARM-type_fold"/>
</dbReference>
<evidence type="ECO:0000313" key="6">
    <source>
        <dbReference type="EMBL" id="MBW21643.1"/>
    </source>
</evidence>